<sequence>MKQNNNEQIVFDMFEEVATESIAEARNAYTYEEIDGCYQEAKEIADHARKNLQEKIGGT</sequence>
<reference evidence="2" key="1">
    <citation type="submission" date="2019-09" db="EMBL/GenBank/DDBJ databases">
        <title>Distinct polysaccharide growth profiles of human intestinal Prevotella copri isolates.</title>
        <authorList>
            <person name="Fehlner-Peach H."/>
            <person name="Magnabosco C."/>
            <person name="Raghavan V."/>
            <person name="Scher J.U."/>
            <person name="Tett A."/>
            <person name="Cox L.M."/>
            <person name="Gottsegen C."/>
            <person name="Watters A."/>
            <person name="Wiltshire- Gordon J.D."/>
            <person name="Segata N."/>
            <person name="Bonneau R."/>
            <person name="Littman D.R."/>
        </authorList>
    </citation>
    <scope>NUCLEOTIDE SEQUENCE [LARGE SCALE GENOMIC DNA]</scope>
    <source>
        <strain evidence="2">iA624</strain>
    </source>
</reference>
<protein>
    <submittedName>
        <fullName evidence="1">Uncharacterized protein</fullName>
    </submittedName>
</protein>
<evidence type="ECO:0000313" key="2">
    <source>
        <dbReference type="Proteomes" id="UP000405805"/>
    </source>
</evidence>
<dbReference type="Proteomes" id="UP000405805">
    <property type="component" value="Unassembled WGS sequence"/>
</dbReference>
<comment type="caution">
    <text evidence="1">The sequence shown here is derived from an EMBL/GenBank/DDBJ whole genome shotgun (WGS) entry which is preliminary data.</text>
</comment>
<dbReference type="AlphaFoldDB" id="A0AA91A575"/>
<accession>A0AA91A575</accession>
<dbReference type="RefSeq" id="WP_153098118.1">
    <property type="nucleotide sequence ID" value="NZ_VZBP01000193.1"/>
</dbReference>
<evidence type="ECO:0000313" key="1">
    <source>
        <dbReference type="EMBL" id="MQO11033.1"/>
    </source>
</evidence>
<proteinExistence type="predicted"/>
<name>A0AA91A575_9BACT</name>
<gene>
    <name evidence="1" type="ORF">F7D57_15230</name>
</gene>
<organism evidence="1 2">
    <name type="scientific">Segatella copri</name>
    <dbReference type="NCBI Taxonomy" id="165179"/>
    <lineage>
        <taxon>Bacteria</taxon>
        <taxon>Pseudomonadati</taxon>
        <taxon>Bacteroidota</taxon>
        <taxon>Bacteroidia</taxon>
        <taxon>Bacteroidales</taxon>
        <taxon>Prevotellaceae</taxon>
        <taxon>Segatella</taxon>
    </lineage>
</organism>
<dbReference type="EMBL" id="VZBP01000193">
    <property type="protein sequence ID" value="MQO11033.1"/>
    <property type="molecule type" value="Genomic_DNA"/>
</dbReference>